<name>A0AAV6M7D6_9ROSI</name>
<sequence>MGWFRSLLVSPLKKLWVRLHSPHRNRNHSNSIIIIISLLFGRNYHRPPPSNSDEVLLFLDVGKGIYILYKDVKSCPCEDVQMLWSILVEAGSSSSHPPSPP</sequence>
<comment type="caution">
    <text evidence="1">The sequence shown here is derived from an EMBL/GenBank/DDBJ whole genome shotgun (WGS) entry which is preliminary data.</text>
</comment>
<evidence type="ECO:0000313" key="1">
    <source>
        <dbReference type="EMBL" id="KAG6575915.1"/>
    </source>
</evidence>
<dbReference type="AlphaFoldDB" id="A0AAV6M7D6"/>
<accession>A0AAV6M7D6</accession>
<protein>
    <submittedName>
        <fullName evidence="1">Uncharacterized protein</fullName>
    </submittedName>
</protein>
<dbReference type="EMBL" id="JAGKQH010000017">
    <property type="protein sequence ID" value="KAG6575915.1"/>
    <property type="molecule type" value="Genomic_DNA"/>
</dbReference>
<dbReference type="PANTHER" id="PTHR33181">
    <property type="entry name" value="OS01G0778500 PROTEIN"/>
    <property type="match status" value="1"/>
</dbReference>
<reference evidence="1 2" key="1">
    <citation type="journal article" date="2021" name="Hortic Res">
        <title>The domestication of Cucurbita argyrosperma as revealed by the genome of its wild relative.</title>
        <authorList>
            <person name="Barrera-Redondo J."/>
            <person name="Sanchez-de la Vega G."/>
            <person name="Aguirre-Liguori J.A."/>
            <person name="Castellanos-Morales G."/>
            <person name="Gutierrez-Guerrero Y.T."/>
            <person name="Aguirre-Dugua X."/>
            <person name="Aguirre-Planter E."/>
            <person name="Tenaillon M.I."/>
            <person name="Lira-Saade R."/>
            <person name="Eguiarte L.E."/>
        </authorList>
    </citation>
    <scope>NUCLEOTIDE SEQUENCE [LARGE SCALE GENOMIC DNA]</scope>
    <source>
        <strain evidence="1">JBR-2021</strain>
    </source>
</reference>
<keyword evidence="2" id="KW-1185">Reference proteome</keyword>
<evidence type="ECO:0000313" key="2">
    <source>
        <dbReference type="Proteomes" id="UP000685013"/>
    </source>
</evidence>
<dbReference type="Proteomes" id="UP000685013">
    <property type="component" value="Chromosome 17"/>
</dbReference>
<organism evidence="1 2">
    <name type="scientific">Cucurbita argyrosperma subsp. sororia</name>
    <dbReference type="NCBI Taxonomy" id="37648"/>
    <lineage>
        <taxon>Eukaryota</taxon>
        <taxon>Viridiplantae</taxon>
        <taxon>Streptophyta</taxon>
        <taxon>Embryophyta</taxon>
        <taxon>Tracheophyta</taxon>
        <taxon>Spermatophyta</taxon>
        <taxon>Magnoliopsida</taxon>
        <taxon>eudicotyledons</taxon>
        <taxon>Gunneridae</taxon>
        <taxon>Pentapetalae</taxon>
        <taxon>rosids</taxon>
        <taxon>fabids</taxon>
        <taxon>Cucurbitales</taxon>
        <taxon>Cucurbitaceae</taxon>
        <taxon>Cucurbiteae</taxon>
        <taxon>Cucurbita</taxon>
    </lineage>
</organism>
<gene>
    <name evidence="1" type="ORF">SDJN03_26554</name>
</gene>
<dbReference type="PANTHER" id="PTHR33181:SF53">
    <property type="match status" value="1"/>
</dbReference>
<feature type="non-terminal residue" evidence="1">
    <location>
        <position position="1"/>
    </location>
</feature>
<proteinExistence type="predicted"/>